<dbReference type="PROSITE" id="PS51502">
    <property type="entry name" value="S_R_A_B_BARREL"/>
    <property type="match status" value="1"/>
</dbReference>
<feature type="domain" description="Stress-response A/B barrel" evidence="2">
    <location>
        <begin position="2"/>
        <end position="95"/>
    </location>
</feature>
<comment type="subunit">
    <text evidence="1">Homodimer.</text>
</comment>
<evidence type="ECO:0000313" key="4">
    <source>
        <dbReference type="Proteomes" id="UP000654482"/>
    </source>
</evidence>
<dbReference type="Proteomes" id="UP000654482">
    <property type="component" value="Unassembled WGS sequence"/>
</dbReference>
<evidence type="ECO:0000313" key="3">
    <source>
        <dbReference type="EMBL" id="MBE9115686.1"/>
    </source>
</evidence>
<accession>A0A8J7DVB5</accession>
<name>A0A8J7DVB5_9CYAN</name>
<reference evidence="3" key="1">
    <citation type="submission" date="2020-10" db="EMBL/GenBank/DDBJ databases">
        <authorList>
            <person name="Castelo-Branco R."/>
            <person name="Eusebio N."/>
            <person name="Adriana R."/>
            <person name="Vieira A."/>
            <person name="Brugerolle De Fraissinette N."/>
            <person name="Rezende De Castro R."/>
            <person name="Schneider M.P."/>
            <person name="Vasconcelos V."/>
            <person name="Leao P.N."/>
        </authorList>
    </citation>
    <scope>NUCLEOTIDE SEQUENCE</scope>
    <source>
        <strain evidence="3">LEGE 07157</strain>
    </source>
</reference>
<dbReference type="RefSeq" id="WP_194028775.1">
    <property type="nucleotide sequence ID" value="NZ_JADEWZ010000008.1"/>
</dbReference>
<dbReference type="Pfam" id="PF07876">
    <property type="entry name" value="Dabb"/>
    <property type="match status" value="1"/>
</dbReference>
<organism evidence="3 4">
    <name type="scientific">Lusitaniella coriacea LEGE 07157</name>
    <dbReference type="NCBI Taxonomy" id="945747"/>
    <lineage>
        <taxon>Bacteria</taxon>
        <taxon>Bacillati</taxon>
        <taxon>Cyanobacteriota</taxon>
        <taxon>Cyanophyceae</taxon>
        <taxon>Spirulinales</taxon>
        <taxon>Lusitaniellaceae</taxon>
        <taxon>Lusitaniella</taxon>
    </lineage>
</organism>
<comment type="caution">
    <text evidence="3">The sequence shown here is derived from an EMBL/GenBank/DDBJ whole genome shotgun (WGS) entry which is preliminary data.</text>
</comment>
<dbReference type="InterPro" id="IPR013097">
    <property type="entry name" value="Dabb"/>
</dbReference>
<protein>
    <submittedName>
        <fullName evidence="3">Dabb family protein</fullName>
    </submittedName>
</protein>
<evidence type="ECO:0000256" key="1">
    <source>
        <dbReference type="ARBA" id="ARBA00011738"/>
    </source>
</evidence>
<keyword evidence="4" id="KW-1185">Reference proteome</keyword>
<dbReference type="PANTHER" id="PTHR33178">
    <property type="match status" value="1"/>
</dbReference>
<dbReference type="SMART" id="SM00886">
    <property type="entry name" value="Dabb"/>
    <property type="match status" value="1"/>
</dbReference>
<proteinExistence type="predicted"/>
<evidence type="ECO:0000259" key="2">
    <source>
        <dbReference type="PROSITE" id="PS51502"/>
    </source>
</evidence>
<gene>
    <name evidence="3" type="ORF">IQ249_07235</name>
</gene>
<dbReference type="InterPro" id="IPR044662">
    <property type="entry name" value="HS1/DABB1-like"/>
</dbReference>
<dbReference type="PANTHER" id="PTHR33178:SF10">
    <property type="entry name" value="STRESS-RESPONSE A_B BARREL DOMAIN-CONTAINING PROTEIN"/>
    <property type="match status" value="1"/>
</dbReference>
<dbReference type="SUPFAM" id="SSF54909">
    <property type="entry name" value="Dimeric alpha+beta barrel"/>
    <property type="match status" value="1"/>
</dbReference>
<dbReference type="EMBL" id="JADEWZ010000008">
    <property type="protein sequence ID" value="MBE9115686.1"/>
    <property type="molecule type" value="Genomic_DNA"/>
</dbReference>
<dbReference type="Gene3D" id="3.30.70.100">
    <property type="match status" value="1"/>
</dbReference>
<sequence>MVEHIVLFKWKEGTSPGTISLVMDKLKGLKEQIPEIEDLSCGENFSDRAQGFEHALVVRFRDRDALETYQPHPAHQEVVQTLIQPILAGILSVDYEIQ</sequence>
<dbReference type="InterPro" id="IPR011008">
    <property type="entry name" value="Dimeric_a/b-barrel"/>
</dbReference>
<dbReference type="AlphaFoldDB" id="A0A8J7DVB5"/>